<dbReference type="STRING" id="88036.D8RIY5"/>
<dbReference type="HOGENOM" id="CLU_084875_1_0_1"/>
<protein>
    <submittedName>
        <fullName evidence="3">LIP1, ras family GTPase</fullName>
    </submittedName>
</protein>
<dbReference type="GO" id="GO:0006886">
    <property type="term" value="P:intracellular protein transport"/>
    <property type="evidence" value="ECO:0000318"/>
    <property type="project" value="GO_Central"/>
</dbReference>
<dbReference type="PRINTS" id="PR00449">
    <property type="entry name" value="RASTRNSFRMNG"/>
</dbReference>
<dbReference type="OrthoDB" id="5914890at2759"/>
<dbReference type="GO" id="GO:0012505">
    <property type="term" value="C:endomembrane system"/>
    <property type="evidence" value="ECO:0000318"/>
    <property type="project" value="GO_Central"/>
</dbReference>
<proteinExistence type="predicted"/>
<keyword evidence="1" id="KW-0547">Nucleotide-binding</keyword>
<name>D8RIY5_SELML</name>
<dbReference type="PANTHER" id="PTHR24073">
    <property type="entry name" value="DRAB5-RELATED"/>
    <property type="match status" value="1"/>
</dbReference>
<organism evidence="4">
    <name type="scientific">Selaginella moellendorffii</name>
    <name type="common">Spikemoss</name>
    <dbReference type="NCBI Taxonomy" id="88036"/>
    <lineage>
        <taxon>Eukaryota</taxon>
        <taxon>Viridiplantae</taxon>
        <taxon>Streptophyta</taxon>
        <taxon>Embryophyta</taxon>
        <taxon>Tracheophyta</taxon>
        <taxon>Lycopodiopsida</taxon>
        <taxon>Selaginellales</taxon>
        <taxon>Selaginellaceae</taxon>
        <taxon>Selaginella</taxon>
    </lineage>
</organism>
<reference evidence="3 4" key="1">
    <citation type="journal article" date="2011" name="Science">
        <title>The Selaginella genome identifies genetic changes associated with the evolution of vascular plants.</title>
        <authorList>
            <person name="Banks J.A."/>
            <person name="Nishiyama T."/>
            <person name="Hasebe M."/>
            <person name="Bowman J.L."/>
            <person name="Gribskov M."/>
            <person name="dePamphilis C."/>
            <person name="Albert V.A."/>
            <person name="Aono N."/>
            <person name="Aoyama T."/>
            <person name="Ambrose B.A."/>
            <person name="Ashton N.W."/>
            <person name="Axtell M.J."/>
            <person name="Barker E."/>
            <person name="Barker M.S."/>
            <person name="Bennetzen J.L."/>
            <person name="Bonawitz N.D."/>
            <person name="Chapple C."/>
            <person name="Cheng C."/>
            <person name="Correa L.G."/>
            <person name="Dacre M."/>
            <person name="DeBarry J."/>
            <person name="Dreyer I."/>
            <person name="Elias M."/>
            <person name="Engstrom E.M."/>
            <person name="Estelle M."/>
            <person name="Feng L."/>
            <person name="Finet C."/>
            <person name="Floyd S.K."/>
            <person name="Frommer W.B."/>
            <person name="Fujita T."/>
            <person name="Gramzow L."/>
            <person name="Gutensohn M."/>
            <person name="Harholt J."/>
            <person name="Hattori M."/>
            <person name="Heyl A."/>
            <person name="Hirai T."/>
            <person name="Hiwatashi Y."/>
            <person name="Ishikawa M."/>
            <person name="Iwata M."/>
            <person name="Karol K.G."/>
            <person name="Koehler B."/>
            <person name="Kolukisaoglu U."/>
            <person name="Kubo M."/>
            <person name="Kurata T."/>
            <person name="Lalonde S."/>
            <person name="Li K."/>
            <person name="Li Y."/>
            <person name="Litt A."/>
            <person name="Lyons E."/>
            <person name="Manning G."/>
            <person name="Maruyama T."/>
            <person name="Michael T.P."/>
            <person name="Mikami K."/>
            <person name="Miyazaki S."/>
            <person name="Morinaga S."/>
            <person name="Murata T."/>
            <person name="Mueller-Roeber B."/>
            <person name="Nelson D.R."/>
            <person name="Obara M."/>
            <person name="Oguri Y."/>
            <person name="Olmstead R.G."/>
            <person name="Onodera N."/>
            <person name="Petersen B.L."/>
            <person name="Pils B."/>
            <person name="Prigge M."/>
            <person name="Rensing S.A."/>
            <person name="Riano-Pachon D.M."/>
            <person name="Roberts A.W."/>
            <person name="Sato Y."/>
            <person name="Scheller H.V."/>
            <person name="Schulz B."/>
            <person name="Schulz C."/>
            <person name="Shakirov E.V."/>
            <person name="Shibagaki N."/>
            <person name="Shinohara N."/>
            <person name="Shippen D.E."/>
            <person name="Soerensen I."/>
            <person name="Sotooka R."/>
            <person name="Sugimoto N."/>
            <person name="Sugita M."/>
            <person name="Sumikawa N."/>
            <person name="Tanurdzic M."/>
            <person name="Theissen G."/>
            <person name="Ulvskov P."/>
            <person name="Wakazuki S."/>
            <person name="Weng J.K."/>
            <person name="Willats W.W."/>
            <person name="Wipf D."/>
            <person name="Wolf P.G."/>
            <person name="Yang L."/>
            <person name="Zimmer A.D."/>
            <person name="Zhu Q."/>
            <person name="Mitros T."/>
            <person name="Hellsten U."/>
            <person name="Loque D."/>
            <person name="Otillar R."/>
            <person name="Salamov A."/>
            <person name="Schmutz J."/>
            <person name="Shapiro H."/>
            <person name="Lindquist E."/>
            <person name="Lucas S."/>
            <person name="Rokhsar D."/>
            <person name="Grigoriev I.V."/>
        </authorList>
    </citation>
    <scope>NUCLEOTIDE SEQUENCE [LARGE SCALE GENOMIC DNA]</scope>
</reference>
<dbReference type="GeneID" id="9641610"/>
<dbReference type="AlphaFoldDB" id="D8RIY5"/>
<dbReference type="Gramene" id="EFJ27613">
    <property type="protein sequence ID" value="EFJ27613"/>
    <property type="gene ID" value="SELMODRAFT_171849"/>
</dbReference>
<keyword evidence="2" id="KW-0342">GTP-binding</keyword>
<dbReference type="InterPro" id="IPR027417">
    <property type="entry name" value="P-loop_NTPase"/>
</dbReference>
<dbReference type="Proteomes" id="UP000001514">
    <property type="component" value="Unassembled WGS sequence"/>
</dbReference>
<evidence type="ECO:0000256" key="1">
    <source>
        <dbReference type="ARBA" id="ARBA00022741"/>
    </source>
</evidence>
<dbReference type="GO" id="GO:0005525">
    <property type="term" value="F:GTP binding"/>
    <property type="evidence" value="ECO:0007669"/>
    <property type="project" value="UniProtKB-KW"/>
</dbReference>
<dbReference type="Gene3D" id="3.40.50.300">
    <property type="entry name" value="P-loop containing nucleotide triphosphate hydrolases"/>
    <property type="match status" value="1"/>
</dbReference>
<dbReference type="SMART" id="SM00175">
    <property type="entry name" value="RAB"/>
    <property type="match status" value="1"/>
</dbReference>
<keyword evidence="4" id="KW-1185">Reference proteome</keyword>
<sequence>MYRRAKEEALPPTGQVRVLIVGDAGVGKSSLAQLIVDGSCGKDVARTIGCTVHVKHIQHTTLANSFQDFFVELWDVSGNEWYKDCRSLFYSQINGIIFVHDLSQRKTKSSLQKWAREVASLGHFSAPLPSSGMGLVPVPFLVIGNKADIAPKAGGSSGNLVDAARHWVEKQGLLSPTDELPTSETFPGTQGLRAAAKDGELDMEAIDDFFSMLIRRRYFGEGISTYFSSTQSNIPVNSTNQMPSSSFMYNGLARSNSSSRYRL</sequence>
<dbReference type="FunCoup" id="D8RIY5">
    <property type="interactions" value="2410"/>
</dbReference>
<dbReference type="OMA" id="VELWDVC"/>
<dbReference type="KEGG" id="smo:SELMODRAFT_171849"/>
<accession>D8RIY5</accession>
<dbReference type="PROSITE" id="PS51419">
    <property type="entry name" value="RAB"/>
    <property type="match status" value="1"/>
</dbReference>
<dbReference type="eggNOG" id="ENOG502QT3S">
    <property type="taxonomic scope" value="Eukaryota"/>
</dbReference>
<dbReference type="SUPFAM" id="SSF52540">
    <property type="entry name" value="P-loop containing nucleoside triphosphate hydrolases"/>
    <property type="match status" value="1"/>
</dbReference>
<dbReference type="Pfam" id="PF08477">
    <property type="entry name" value="Roc"/>
    <property type="match status" value="1"/>
</dbReference>
<dbReference type="InParanoid" id="D8RIY5"/>
<evidence type="ECO:0000256" key="2">
    <source>
        <dbReference type="ARBA" id="ARBA00023134"/>
    </source>
</evidence>
<gene>
    <name evidence="3" type="primary">LIP1-2</name>
    <name evidence="3" type="ORF">SELMODRAFT_171849</name>
</gene>
<evidence type="ECO:0000313" key="3">
    <source>
        <dbReference type="EMBL" id="EFJ27613.1"/>
    </source>
</evidence>
<dbReference type="GO" id="GO:0003924">
    <property type="term" value="F:GTPase activity"/>
    <property type="evidence" value="ECO:0000318"/>
    <property type="project" value="GO_Central"/>
</dbReference>
<dbReference type="EMBL" id="GL377581">
    <property type="protein sequence ID" value="EFJ27613.1"/>
    <property type="molecule type" value="Genomic_DNA"/>
</dbReference>
<evidence type="ECO:0000313" key="4">
    <source>
        <dbReference type="Proteomes" id="UP000001514"/>
    </source>
</evidence>